<comment type="caution">
    <text evidence="2">The sequence shown here is derived from an EMBL/GenBank/DDBJ whole genome shotgun (WGS) entry which is preliminary data.</text>
</comment>
<evidence type="ECO:0000313" key="2">
    <source>
        <dbReference type="EMBL" id="CAE7326753.1"/>
    </source>
</evidence>
<sequence length="254" mass="28692">MDLINSYCHSVYLSVLMNPANQRGWSDLITRDLLDKFHGFLASLHVTVGLRQGQTLLPLPPREAVQEGAGPGKASASSSKDRVHVLEGAVITWTKQVRYVLKQEPEHVFREGSPQPDAELQFWRSRANNLNSIHMQLQMEGVKRVLRFLDANKSTYVAPFARLQKEVEDGREEANDNVKFLKALEPHVDALLSETQDFEVLEQVFDDVFHVLLLVWRHSKYYNSLARLAVIVRQICNSLIAQVPLGLCASHGIA</sequence>
<dbReference type="Proteomes" id="UP000601435">
    <property type="component" value="Unassembled WGS sequence"/>
</dbReference>
<dbReference type="AlphaFoldDB" id="A0A812NLM9"/>
<protein>
    <submittedName>
        <fullName evidence="2">ODA4 protein</fullName>
    </submittedName>
</protein>
<feature type="domain" description="Dynein heavy chain tail" evidence="1">
    <location>
        <begin position="83"/>
        <end position="243"/>
    </location>
</feature>
<proteinExistence type="predicted"/>
<evidence type="ECO:0000259" key="1">
    <source>
        <dbReference type="Pfam" id="PF08385"/>
    </source>
</evidence>
<dbReference type="EMBL" id="CAJNJA010013678">
    <property type="protein sequence ID" value="CAE7326753.1"/>
    <property type="molecule type" value="Genomic_DNA"/>
</dbReference>
<gene>
    <name evidence="2" type="primary">ODA4</name>
    <name evidence="2" type="ORF">SNEC2469_LOCUS8246</name>
</gene>
<dbReference type="GO" id="GO:0045505">
    <property type="term" value="F:dynein intermediate chain binding"/>
    <property type="evidence" value="ECO:0007669"/>
    <property type="project" value="InterPro"/>
</dbReference>
<dbReference type="Pfam" id="PF08385">
    <property type="entry name" value="DHC_N1"/>
    <property type="match status" value="1"/>
</dbReference>
<dbReference type="GO" id="GO:0051959">
    <property type="term" value="F:dynein light intermediate chain binding"/>
    <property type="evidence" value="ECO:0007669"/>
    <property type="project" value="InterPro"/>
</dbReference>
<dbReference type="OrthoDB" id="424310at2759"/>
<organism evidence="2 3">
    <name type="scientific">Symbiodinium necroappetens</name>
    <dbReference type="NCBI Taxonomy" id="1628268"/>
    <lineage>
        <taxon>Eukaryota</taxon>
        <taxon>Sar</taxon>
        <taxon>Alveolata</taxon>
        <taxon>Dinophyceae</taxon>
        <taxon>Suessiales</taxon>
        <taxon>Symbiodiniaceae</taxon>
        <taxon>Symbiodinium</taxon>
    </lineage>
</organism>
<keyword evidence="3" id="KW-1185">Reference proteome</keyword>
<name>A0A812NLM9_9DINO</name>
<accession>A0A812NLM9</accession>
<dbReference type="GO" id="GO:0007018">
    <property type="term" value="P:microtubule-based movement"/>
    <property type="evidence" value="ECO:0007669"/>
    <property type="project" value="InterPro"/>
</dbReference>
<evidence type="ECO:0000313" key="3">
    <source>
        <dbReference type="Proteomes" id="UP000601435"/>
    </source>
</evidence>
<dbReference type="PANTHER" id="PTHR46532:SF11">
    <property type="entry name" value="DYNEIN AXONEMAL HEAVY CHAIN 12"/>
    <property type="match status" value="1"/>
</dbReference>
<dbReference type="PANTHER" id="PTHR46532">
    <property type="entry name" value="MALE FERTILITY FACTOR KL5"/>
    <property type="match status" value="1"/>
</dbReference>
<dbReference type="InterPro" id="IPR013594">
    <property type="entry name" value="Dynein_heavy_tail"/>
</dbReference>
<reference evidence="2" key="1">
    <citation type="submission" date="2021-02" db="EMBL/GenBank/DDBJ databases">
        <authorList>
            <person name="Dougan E. K."/>
            <person name="Rhodes N."/>
            <person name="Thang M."/>
            <person name="Chan C."/>
        </authorList>
    </citation>
    <scope>NUCLEOTIDE SEQUENCE</scope>
</reference>
<dbReference type="InterPro" id="IPR026983">
    <property type="entry name" value="DHC"/>
</dbReference>
<dbReference type="GO" id="GO:0005858">
    <property type="term" value="C:axonemal dynein complex"/>
    <property type="evidence" value="ECO:0007669"/>
    <property type="project" value="TreeGrafter"/>
</dbReference>